<dbReference type="InterPro" id="IPR032790">
    <property type="entry name" value="GDE_C"/>
</dbReference>
<evidence type="ECO:0000259" key="3">
    <source>
        <dbReference type="Pfam" id="PF12439"/>
    </source>
</evidence>
<gene>
    <name evidence="4" type="ORF">H6G81_14445</name>
</gene>
<dbReference type="PANTHER" id="PTHR10569">
    <property type="entry name" value="GLYCOGEN DEBRANCHING ENZYME"/>
    <property type="match status" value="1"/>
</dbReference>
<sequence>MNDLDTREWLLTNGMGSFASGTVSDIRTRTYHGWLIAATSPPSERTLLLSHLEASLELPGRVVALGTNFWGSGQVEPTGYKLQRSFDINPVPKWIWGEDDWQLSRQLIMPYGREWGEGETRRGGDKERGRQEEIRDISVVPLSPCPPLPVSSFNHRILIQYRYEGKDAAILRLRMLIGDRNFHHQQKATKELYFSQMLGQQQVCLQAINSGNFGTPWHLRWEKGNYQSDTVWYWNYQLLEETQRGLGDREDLFSPGYLTVALNPGDAITLEAQVGFPKPTSDILTSETFNEALEAEQERLFQIFAWRGDKETRRQGDKETRRQGDKETRRQGEFLNNTPLVPPSPCPPLPLSPPPLVSPSFSIWQKLLRASDQFIVYRASIAGPTVIAGYHWFNDWGRDTLIALPGLALVPQRFELAKGVLKTFGRYCQYGLLPNAFPDVGQEPFYNSIDAALWWIETLGLYLEATQDWEFLAEQYPVVQQIHKAFIGGTRYNIQVDSIDGLVSWDTRNEALTWMDVVIGGQPVTPRRGKPVEINALWYSALCWASRWAEILSEQEPPAESTRLVKQGQRYIEQAKQVQFSLQKFWNPQLGYLYDTIEPDDRRNSQIRPNAVLALSLRHCGFSEQQGRQILDKATSCLLTPYGLRSLDRSDREYIGRYLGNPEQRDRAYHQGTVWTWLIGPFIRAWERFYPEEPLPFDWQPLLDHFLNDACIGSISEIFDGDEPHYPRGAIAQAWSVAEVVRHYRS</sequence>
<evidence type="ECO:0000313" key="4">
    <source>
        <dbReference type="EMBL" id="MBD2605693.1"/>
    </source>
</evidence>
<evidence type="ECO:0000313" key="5">
    <source>
        <dbReference type="Proteomes" id="UP000660380"/>
    </source>
</evidence>
<name>A0ABR8GRC4_9CYAN</name>
<comment type="caution">
    <text evidence="4">The sequence shown here is derived from an EMBL/GenBank/DDBJ whole genome shotgun (WGS) entry which is preliminary data.</text>
</comment>
<dbReference type="RefSeq" id="WP_029636848.1">
    <property type="nucleotide sequence ID" value="NZ_JACJTA010000027.1"/>
</dbReference>
<dbReference type="Proteomes" id="UP000660380">
    <property type="component" value="Unassembled WGS sequence"/>
</dbReference>
<organism evidence="4 5">
    <name type="scientific">Scytonema hofmannii FACHB-248</name>
    <dbReference type="NCBI Taxonomy" id="1842502"/>
    <lineage>
        <taxon>Bacteria</taxon>
        <taxon>Bacillati</taxon>
        <taxon>Cyanobacteriota</taxon>
        <taxon>Cyanophyceae</taxon>
        <taxon>Nostocales</taxon>
        <taxon>Scytonemataceae</taxon>
        <taxon>Scytonema</taxon>
    </lineage>
</organism>
<proteinExistence type="predicted"/>
<keyword evidence="5" id="KW-1185">Reference proteome</keyword>
<dbReference type="Pfam" id="PF12439">
    <property type="entry name" value="GDE_N"/>
    <property type="match status" value="1"/>
</dbReference>
<evidence type="ECO:0000259" key="2">
    <source>
        <dbReference type="Pfam" id="PF06202"/>
    </source>
</evidence>
<dbReference type="InterPro" id="IPR012341">
    <property type="entry name" value="6hp_glycosidase-like_sf"/>
</dbReference>
<feature type="compositionally biased region" description="Basic and acidic residues" evidence="1">
    <location>
        <begin position="311"/>
        <end position="332"/>
    </location>
</feature>
<feature type="region of interest" description="Disordered" evidence="1">
    <location>
        <begin position="311"/>
        <end position="345"/>
    </location>
</feature>
<accession>A0ABR8GRC4</accession>
<dbReference type="Gene3D" id="1.50.10.10">
    <property type="match status" value="1"/>
</dbReference>
<dbReference type="InterPro" id="IPR010401">
    <property type="entry name" value="AGL/Gdb1"/>
</dbReference>
<reference evidence="4 5" key="1">
    <citation type="journal article" date="2020" name="ISME J.">
        <title>Comparative genomics reveals insights into cyanobacterial evolution and habitat adaptation.</title>
        <authorList>
            <person name="Chen M.Y."/>
            <person name="Teng W.K."/>
            <person name="Zhao L."/>
            <person name="Hu C.X."/>
            <person name="Zhou Y.K."/>
            <person name="Han B.P."/>
            <person name="Song L.R."/>
            <person name="Shu W.S."/>
        </authorList>
    </citation>
    <scope>NUCLEOTIDE SEQUENCE [LARGE SCALE GENOMIC DNA]</scope>
    <source>
        <strain evidence="4 5">FACHB-248</strain>
    </source>
</reference>
<feature type="domain" description="Glycogen debranching enzyme bacterial and archaeal type N-terminal" evidence="3">
    <location>
        <begin position="7"/>
        <end position="269"/>
    </location>
</feature>
<dbReference type="PANTHER" id="PTHR10569:SF2">
    <property type="entry name" value="GLYCOGEN DEBRANCHING ENZYME"/>
    <property type="match status" value="1"/>
</dbReference>
<evidence type="ECO:0000256" key="1">
    <source>
        <dbReference type="SAM" id="MobiDB-lite"/>
    </source>
</evidence>
<dbReference type="SUPFAM" id="SSF48208">
    <property type="entry name" value="Six-hairpin glycosidases"/>
    <property type="match status" value="1"/>
</dbReference>
<dbReference type="Pfam" id="PF06202">
    <property type="entry name" value="GDE_C"/>
    <property type="match status" value="1"/>
</dbReference>
<dbReference type="InterPro" id="IPR008928">
    <property type="entry name" value="6-hairpin_glycosidase_sf"/>
</dbReference>
<feature type="domain" description="Glycogen debranching enzyme C-terminal" evidence="2">
    <location>
        <begin position="370"/>
        <end position="742"/>
    </location>
</feature>
<dbReference type="EMBL" id="JACJTA010000027">
    <property type="protein sequence ID" value="MBD2605693.1"/>
    <property type="molecule type" value="Genomic_DNA"/>
</dbReference>
<dbReference type="InterPro" id="IPR024742">
    <property type="entry name" value="Glycogen_debranch_N"/>
</dbReference>
<protein>
    <submittedName>
        <fullName evidence="4">Glycogen debranching enzyme N-terminal domain-containing protein</fullName>
    </submittedName>
</protein>